<dbReference type="PANTHER" id="PTHR33194:SF4">
    <property type="entry name" value="CCHC-TYPE DOMAIN-CONTAINING PROTEIN"/>
    <property type="match status" value="1"/>
</dbReference>
<dbReference type="SUPFAM" id="SSF50630">
    <property type="entry name" value="Acid proteases"/>
    <property type="match status" value="1"/>
</dbReference>
<sequence length="679" mass="76765">MSGVNRYKTRSREREVKEKEYSNFKPPHRSTELFEIPEVSPIRETVIIATAQDSVQQETYDTLKKILEDRKKQVGKGQEKSDHNSEQNTPVDSEVEEEENQSSQKVETEITEMANITLKQALSTAKTPAVPKFLSPPTFNPATSDPATFIDTYNRVSLVNSWDDGLKISYFPIFLEKAASGWYSRYAGNAANEQKTWEQLSEDFLAEFGEEIDPNMSDESFIAQFEDGLLPSLAETFNMFSNPNMSRQDLKDLVFRISEVKRKTFFNNLASESASFFASNQEQGRSWVSNGARARETTEQKKEQSRLPHTRTRDGRPKCFNCGKPGHFAAACRSWENKNDKWGKKCFTCGKVGHFAATCKNGKYGKNEKSNRGGNPKADVNSFRTPDRVLTVLGKLGNRTVNIVVDTGCSTNLVDICFVDNISYSGNSRGSFLRTVGDERVPTLGKSLVNLELGKQRFEVKSTIVKNLPSPVILGVKFLEEQRARIDFRKKEIFLEKANVILRMRDETGADDVREPTTLLHSTMEFDDATEKLKLTATGDYVIQPGGKQTMLLNLVGKPETTKEWEIVDNEKFLVPRGLTVEILERSGSQQFEAEVASLANVPQKIFKGTTLGWLQKGPVKEFVLYLNNKNRGSRESGCERNSPQQKEMNLEEILLEFSDVFAESSGQIGRTDIWWRRP</sequence>
<dbReference type="Gene3D" id="2.40.70.10">
    <property type="entry name" value="Acid Proteases"/>
    <property type="match status" value="1"/>
</dbReference>
<feature type="compositionally biased region" description="Basic and acidic residues" evidence="2">
    <location>
        <begin position="10"/>
        <end position="22"/>
    </location>
</feature>
<accession>D7EI19</accession>
<keyword evidence="5" id="KW-1185">Reference proteome</keyword>
<dbReference type="CDD" id="cd00303">
    <property type="entry name" value="retropepsin_like"/>
    <property type="match status" value="1"/>
</dbReference>
<proteinExistence type="predicted"/>
<feature type="region of interest" description="Disordered" evidence="2">
    <location>
        <begin position="1"/>
        <end position="29"/>
    </location>
</feature>
<feature type="compositionally biased region" description="Basic and acidic residues" evidence="2">
    <location>
        <begin position="71"/>
        <end position="85"/>
    </location>
</feature>
<dbReference type="EMBL" id="KQ971689">
    <property type="protein sequence ID" value="EFA13116.1"/>
    <property type="molecule type" value="Genomic_DNA"/>
</dbReference>
<evidence type="ECO:0000313" key="4">
    <source>
        <dbReference type="EMBL" id="EFA13116.1"/>
    </source>
</evidence>
<protein>
    <recommendedName>
        <fullName evidence="3">CCHC-type domain-containing protein</fullName>
    </recommendedName>
</protein>
<keyword evidence="1" id="KW-0862">Zinc</keyword>
<feature type="region of interest" description="Disordered" evidence="2">
    <location>
        <begin position="287"/>
        <end position="314"/>
    </location>
</feature>
<dbReference type="Proteomes" id="UP000007266">
    <property type="component" value="Unassembled WGS sequence"/>
</dbReference>
<evidence type="ECO:0000256" key="1">
    <source>
        <dbReference type="PROSITE-ProRule" id="PRU00047"/>
    </source>
</evidence>
<reference evidence="4 5" key="2">
    <citation type="journal article" date="2010" name="Nucleic Acids Res.">
        <title>BeetleBase in 2010: revisions to provide comprehensive genomic information for Tribolium castaneum.</title>
        <authorList>
            <person name="Kim H.S."/>
            <person name="Murphy T."/>
            <person name="Xia J."/>
            <person name="Caragea D."/>
            <person name="Park Y."/>
            <person name="Beeman R.W."/>
            <person name="Lorenzen M.D."/>
            <person name="Butcher S."/>
            <person name="Manak J.R."/>
            <person name="Brown S.J."/>
        </authorList>
    </citation>
    <scope>NUCLEOTIDE SEQUENCE [LARGE SCALE GENOMIC DNA]</scope>
    <source>
        <strain evidence="4 5">Georgia GA2</strain>
    </source>
</reference>
<dbReference type="SUPFAM" id="SSF57756">
    <property type="entry name" value="Retrovirus zinc finger-like domains"/>
    <property type="match status" value="1"/>
</dbReference>
<feature type="compositionally biased region" description="Basic and acidic residues" evidence="2">
    <location>
        <begin position="293"/>
        <end position="314"/>
    </location>
</feature>
<organism evidence="4 5">
    <name type="scientific">Tribolium castaneum</name>
    <name type="common">Red flour beetle</name>
    <dbReference type="NCBI Taxonomy" id="7070"/>
    <lineage>
        <taxon>Eukaryota</taxon>
        <taxon>Metazoa</taxon>
        <taxon>Ecdysozoa</taxon>
        <taxon>Arthropoda</taxon>
        <taxon>Hexapoda</taxon>
        <taxon>Insecta</taxon>
        <taxon>Pterygota</taxon>
        <taxon>Neoptera</taxon>
        <taxon>Endopterygota</taxon>
        <taxon>Coleoptera</taxon>
        <taxon>Polyphaga</taxon>
        <taxon>Cucujiformia</taxon>
        <taxon>Tenebrionidae</taxon>
        <taxon>Tenebrionidae incertae sedis</taxon>
        <taxon>Tribolium</taxon>
    </lineage>
</organism>
<dbReference type="PROSITE" id="PS50158">
    <property type="entry name" value="ZF_CCHC"/>
    <property type="match status" value="2"/>
</dbReference>
<dbReference type="HOGENOM" id="CLU_405091_0_0_1"/>
<dbReference type="SMART" id="SM00343">
    <property type="entry name" value="ZnF_C2HC"/>
    <property type="match status" value="2"/>
</dbReference>
<feature type="region of interest" description="Disordered" evidence="2">
    <location>
        <begin position="71"/>
        <end position="106"/>
    </location>
</feature>
<evidence type="ECO:0000256" key="2">
    <source>
        <dbReference type="SAM" id="MobiDB-lite"/>
    </source>
</evidence>
<dbReference type="InterPro" id="IPR001878">
    <property type="entry name" value="Znf_CCHC"/>
</dbReference>
<dbReference type="InterPro" id="IPR036875">
    <property type="entry name" value="Znf_CCHC_sf"/>
</dbReference>
<dbReference type="Pfam" id="PF00098">
    <property type="entry name" value="zf-CCHC"/>
    <property type="match status" value="2"/>
</dbReference>
<feature type="domain" description="CCHC-type" evidence="3">
    <location>
        <begin position="318"/>
        <end position="334"/>
    </location>
</feature>
<dbReference type="InParanoid" id="D7EI19"/>
<dbReference type="InterPro" id="IPR021109">
    <property type="entry name" value="Peptidase_aspartic_dom_sf"/>
</dbReference>
<name>D7EI19_TRICA</name>
<dbReference type="GO" id="GO:0003676">
    <property type="term" value="F:nucleic acid binding"/>
    <property type="evidence" value="ECO:0007669"/>
    <property type="project" value="InterPro"/>
</dbReference>
<evidence type="ECO:0000259" key="3">
    <source>
        <dbReference type="PROSITE" id="PS50158"/>
    </source>
</evidence>
<reference evidence="4 5" key="1">
    <citation type="journal article" date="2008" name="Nature">
        <title>The genome of the model beetle and pest Tribolium castaneum.</title>
        <authorList>
            <consortium name="Tribolium Genome Sequencing Consortium"/>
            <person name="Richards S."/>
            <person name="Gibbs R.A."/>
            <person name="Weinstock G.M."/>
            <person name="Brown S.J."/>
            <person name="Denell R."/>
            <person name="Beeman R.W."/>
            <person name="Gibbs R."/>
            <person name="Beeman R.W."/>
            <person name="Brown S.J."/>
            <person name="Bucher G."/>
            <person name="Friedrich M."/>
            <person name="Grimmelikhuijzen C.J."/>
            <person name="Klingler M."/>
            <person name="Lorenzen M."/>
            <person name="Richards S."/>
            <person name="Roth S."/>
            <person name="Schroder R."/>
            <person name="Tautz D."/>
            <person name="Zdobnov E.M."/>
            <person name="Muzny D."/>
            <person name="Gibbs R.A."/>
            <person name="Weinstock G.M."/>
            <person name="Attaway T."/>
            <person name="Bell S."/>
            <person name="Buhay C.J."/>
            <person name="Chandrabose M.N."/>
            <person name="Chavez D."/>
            <person name="Clerk-Blankenburg K.P."/>
            <person name="Cree A."/>
            <person name="Dao M."/>
            <person name="Davis C."/>
            <person name="Chacko J."/>
            <person name="Dinh H."/>
            <person name="Dugan-Rocha S."/>
            <person name="Fowler G."/>
            <person name="Garner T.T."/>
            <person name="Garnes J."/>
            <person name="Gnirke A."/>
            <person name="Hawes A."/>
            <person name="Hernandez J."/>
            <person name="Hines S."/>
            <person name="Holder M."/>
            <person name="Hume J."/>
            <person name="Jhangiani S.N."/>
            <person name="Joshi V."/>
            <person name="Khan Z.M."/>
            <person name="Jackson L."/>
            <person name="Kovar C."/>
            <person name="Kowis A."/>
            <person name="Lee S."/>
            <person name="Lewis L.R."/>
            <person name="Margolis J."/>
            <person name="Morgan M."/>
            <person name="Nazareth L.V."/>
            <person name="Nguyen N."/>
            <person name="Okwuonu G."/>
            <person name="Parker D."/>
            <person name="Richards S."/>
            <person name="Ruiz S.J."/>
            <person name="Santibanez J."/>
            <person name="Savard J."/>
            <person name="Scherer S.E."/>
            <person name="Schneider B."/>
            <person name="Sodergren E."/>
            <person name="Tautz D."/>
            <person name="Vattahil S."/>
            <person name="Villasana D."/>
            <person name="White C.S."/>
            <person name="Wright R."/>
            <person name="Park Y."/>
            <person name="Beeman R.W."/>
            <person name="Lord J."/>
            <person name="Oppert B."/>
            <person name="Lorenzen M."/>
            <person name="Brown S."/>
            <person name="Wang L."/>
            <person name="Savard J."/>
            <person name="Tautz D."/>
            <person name="Richards S."/>
            <person name="Weinstock G."/>
            <person name="Gibbs R.A."/>
            <person name="Liu Y."/>
            <person name="Worley K."/>
            <person name="Weinstock G."/>
            <person name="Elsik C.G."/>
            <person name="Reese J.T."/>
            <person name="Elhaik E."/>
            <person name="Landan G."/>
            <person name="Graur D."/>
            <person name="Arensburger P."/>
            <person name="Atkinson P."/>
            <person name="Beeman R.W."/>
            <person name="Beidler J."/>
            <person name="Brown S.J."/>
            <person name="Demuth J.P."/>
            <person name="Drury D.W."/>
            <person name="Du Y.Z."/>
            <person name="Fujiwara H."/>
            <person name="Lorenzen M."/>
            <person name="Maselli V."/>
            <person name="Osanai M."/>
            <person name="Park Y."/>
            <person name="Robertson H.M."/>
            <person name="Tu Z."/>
            <person name="Wang J.J."/>
            <person name="Wang S."/>
            <person name="Richards S."/>
            <person name="Song H."/>
            <person name="Zhang L."/>
            <person name="Sodergren E."/>
            <person name="Werner D."/>
            <person name="Stanke M."/>
            <person name="Morgenstern B."/>
            <person name="Solovyev V."/>
            <person name="Kosarev P."/>
            <person name="Brown G."/>
            <person name="Chen H.C."/>
            <person name="Ermolaeva O."/>
            <person name="Hlavina W."/>
            <person name="Kapustin Y."/>
            <person name="Kiryutin B."/>
            <person name="Kitts P."/>
            <person name="Maglott D."/>
            <person name="Pruitt K."/>
            <person name="Sapojnikov V."/>
            <person name="Souvorov A."/>
            <person name="Mackey A.J."/>
            <person name="Waterhouse R.M."/>
            <person name="Wyder S."/>
            <person name="Zdobnov E.M."/>
            <person name="Zdobnov E.M."/>
            <person name="Wyder S."/>
            <person name="Kriventseva E.V."/>
            <person name="Kadowaki T."/>
            <person name="Bork P."/>
            <person name="Aranda M."/>
            <person name="Bao R."/>
            <person name="Beermann A."/>
            <person name="Berns N."/>
            <person name="Bolognesi R."/>
            <person name="Bonneton F."/>
            <person name="Bopp D."/>
            <person name="Brown S.J."/>
            <person name="Bucher G."/>
            <person name="Butts T."/>
            <person name="Chaumot A."/>
            <person name="Denell R.E."/>
            <person name="Ferrier D.E."/>
            <person name="Friedrich M."/>
            <person name="Gordon C.M."/>
            <person name="Jindra M."/>
            <person name="Klingler M."/>
            <person name="Lan Q."/>
            <person name="Lattorff H.M."/>
            <person name="Laudet V."/>
            <person name="von Levetsow C."/>
            <person name="Liu Z."/>
            <person name="Lutz R."/>
            <person name="Lynch J.A."/>
            <person name="da Fonseca R.N."/>
            <person name="Posnien N."/>
            <person name="Reuter R."/>
            <person name="Roth S."/>
            <person name="Savard J."/>
            <person name="Schinko J.B."/>
            <person name="Schmitt C."/>
            <person name="Schoppmeier M."/>
            <person name="Schroder R."/>
            <person name="Shippy T.D."/>
            <person name="Simonnet F."/>
            <person name="Marques-Souza H."/>
            <person name="Tautz D."/>
            <person name="Tomoyasu Y."/>
            <person name="Trauner J."/>
            <person name="Van der Zee M."/>
            <person name="Vervoort M."/>
            <person name="Wittkopp N."/>
            <person name="Wimmer E.A."/>
            <person name="Yang X."/>
            <person name="Jones A.K."/>
            <person name="Sattelle D.B."/>
            <person name="Ebert P.R."/>
            <person name="Nelson D."/>
            <person name="Scott J.G."/>
            <person name="Beeman R.W."/>
            <person name="Muthukrishnan S."/>
            <person name="Kramer K.J."/>
            <person name="Arakane Y."/>
            <person name="Beeman R.W."/>
            <person name="Zhu Q."/>
            <person name="Hogenkamp D."/>
            <person name="Dixit R."/>
            <person name="Oppert B."/>
            <person name="Jiang H."/>
            <person name="Zou Z."/>
            <person name="Marshall J."/>
            <person name="Elpidina E."/>
            <person name="Vinokurov K."/>
            <person name="Oppert C."/>
            <person name="Zou Z."/>
            <person name="Evans J."/>
            <person name="Lu Z."/>
            <person name="Zhao P."/>
            <person name="Sumathipala N."/>
            <person name="Altincicek B."/>
            <person name="Vilcinskas A."/>
            <person name="Williams M."/>
            <person name="Hultmark D."/>
            <person name="Hetru C."/>
            <person name="Jiang H."/>
            <person name="Grimmelikhuijzen C.J."/>
            <person name="Hauser F."/>
            <person name="Cazzamali G."/>
            <person name="Williamson M."/>
            <person name="Park Y."/>
            <person name="Li B."/>
            <person name="Tanaka Y."/>
            <person name="Predel R."/>
            <person name="Neupert S."/>
            <person name="Schachtner J."/>
            <person name="Verleyen P."/>
            <person name="Raible F."/>
            <person name="Bork P."/>
            <person name="Friedrich M."/>
            <person name="Walden K.K."/>
            <person name="Robertson H.M."/>
            <person name="Angeli S."/>
            <person name="Foret S."/>
            <person name="Bucher G."/>
            <person name="Schuetz S."/>
            <person name="Maleszka R."/>
            <person name="Wimmer E.A."/>
            <person name="Beeman R.W."/>
            <person name="Lorenzen M."/>
            <person name="Tomoyasu Y."/>
            <person name="Miller S.C."/>
            <person name="Grossmann D."/>
            <person name="Bucher G."/>
        </authorList>
    </citation>
    <scope>NUCLEOTIDE SEQUENCE [LARGE SCALE GENOMIC DNA]</scope>
    <source>
        <strain evidence="4 5">Georgia GA2</strain>
    </source>
</reference>
<gene>
    <name evidence="4" type="primary">GLEAN_06830</name>
    <name evidence="4" type="ORF">TcasGA2_TC006830</name>
</gene>
<dbReference type="AlphaFoldDB" id="D7EI19"/>
<dbReference type="PhylomeDB" id="D7EI19"/>
<feature type="domain" description="CCHC-type" evidence="3">
    <location>
        <begin position="345"/>
        <end position="361"/>
    </location>
</feature>
<evidence type="ECO:0000313" key="5">
    <source>
        <dbReference type="Proteomes" id="UP000007266"/>
    </source>
</evidence>
<dbReference type="Gene3D" id="4.10.60.10">
    <property type="entry name" value="Zinc finger, CCHC-type"/>
    <property type="match status" value="1"/>
</dbReference>
<dbReference type="PANTHER" id="PTHR33194">
    <property type="entry name" value="ZINC KNUCKLE DOMAINCONTAINING PROTEIN"/>
    <property type="match status" value="1"/>
</dbReference>
<dbReference type="GO" id="GO:0008270">
    <property type="term" value="F:zinc ion binding"/>
    <property type="evidence" value="ECO:0007669"/>
    <property type="project" value="UniProtKB-KW"/>
</dbReference>
<keyword evidence="1" id="KW-0863">Zinc-finger</keyword>
<keyword evidence="1" id="KW-0479">Metal-binding</keyword>